<gene>
    <name evidence="1" type="ORF">P171DRAFT_518326</name>
</gene>
<dbReference type="AlphaFoldDB" id="A0A9P4UFT6"/>
<evidence type="ECO:0000313" key="1">
    <source>
        <dbReference type="EMBL" id="KAF2448881.1"/>
    </source>
</evidence>
<dbReference type="OrthoDB" id="3729586at2759"/>
<dbReference type="EMBL" id="MU001495">
    <property type="protein sequence ID" value="KAF2448881.1"/>
    <property type="molecule type" value="Genomic_DNA"/>
</dbReference>
<sequence length="285" mass="32361">MSFFQNSIDSLFEEDVPSPLYLLPAEIRNIICHDVISDGSKAFTISIAETGKIILPPLMAVSKQIYSETYGYIAAALRNPSTIFEATVRNYDQKPLLTTIKRISQQTGIAQSELVERTHVRFVGGVNMGNLLVWIQGTITNPTAHPIFPFEKMDIPSFAGENVFEGRLSLKSHLVSYKEFEHHHDIRAWNACAREFLITLEERDLDVLGEPKGDYWRCESDAAVQAAVFKTFAEWHDIFLQKQKIQARVIGRNERQRVEDDHVYVASAMSQFGVGLQVAVQRWTQ</sequence>
<protein>
    <submittedName>
        <fullName evidence="1">Uncharacterized protein</fullName>
    </submittedName>
</protein>
<dbReference type="Proteomes" id="UP000799764">
    <property type="component" value="Unassembled WGS sequence"/>
</dbReference>
<accession>A0A9P4UFT6</accession>
<comment type="caution">
    <text evidence="1">The sequence shown here is derived from an EMBL/GenBank/DDBJ whole genome shotgun (WGS) entry which is preliminary data.</text>
</comment>
<evidence type="ECO:0000313" key="2">
    <source>
        <dbReference type="Proteomes" id="UP000799764"/>
    </source>
</evidence>
<reference evidence="1" key="1">
    <citation type="journal article" date="2020" name="Stud. Mycol.">
        <title>101 Dothideomycetes genomes: a test case for predicting lifestyles and emergence of pathogens.</title>
        <authorList>
            <person name="Haridas S."/>
            <person name="Albert R."/>
            <person name="Binder M."/>
            <person name="Bloem J."/>
            <person name="Labutti K."/>
            <person name="Salamov A."/>
            <person name="Andreopoulos B."/>
            <person name="Baker S."/>
            <person name="Barry K."/>
            <person name="Bills G."/>
            <person name="Bluhm B."/>
            <person name="Cannon C."/>
            <person name="Castanera R."/>
            <person name="Culley D."/>
            <person name="Daum C."/>
            <person name="Ezra D."/>
            <person name="Gonzalez J."/>
            <person name="Henrissat B."/>
            <person name="Kuo A."/>
            <person name="Liang C."/>
            <person name="Lipzen A."/>
            <person name="Lutzoni F."/>
            <person name="Magnuson J."/>
            <person name="Mondo S."/>
            <person name="Nolan M."/>
            <person name="Ohm R."/>
            <person name="Pangilinan J."/>
            <person name="Park H.-J."/>
            <person name="Ramirez L."/>
            <person name="Alfaro M."/>
            <person name="Sun H."/>
            <person name="Tritt A."/>
            <person name="Yoshinaga Y."/>
            <person name="Zwiers L.-H."/>
            <person name="Turgeon B."/>
            <person name="Goodwin S."/>
            <person name="Spatafora J."/>
            <person name="Crous P."/>
            <person name="Grigoriev I."/>
        </authorList>
    </citation>
    <scope>NUCLEOTIDE SEQUENCE</scope>
    <source>
        <strain evidence="1">CBS 690.94</strain>
    </source>
</reference>
<proteinExistence type="predicted"/>
<keyword evidence="2" id="KW-1185">Reference proteome</keyword>
<organism evidence="1 2">
    <name type="scientific">Karstenula rhodostoma CBS 690.94</name>
    <dbReference type="NCBI Taxonomy" id="1392251"/>
    <lineage>
        <taxon>Eukaryota</taxon>
        <taxon>Fungi</taxon>
        <taxon>Dikarya</taxon>
        <taxon>Ascomycota</taxon>
        <taxon>Pezizomycotina</taxon>
        <taxon>Dothideomycetes</taxon>
        <taxon>Pleosporomycetidae</taxon>
        <taxon>Pleosporales</taxon>
        <taxon>Massarineae</taxon>
        <taxon>Didymosphaeriaceae</taxon>
        <taxon>Karstenula</taxon>
    </lineage>
</organism>
<name>A0A9P4UFT6_9PLEO</name>